<protein>
    <submittedName>
        <fullName evidence="3">NADPH-dependent F420 reductase</fullName>
    </submittedName>
</protein>
<proteinExistence type="predicted"/>
<dbReference type="InParanoid" id="A0A540VJQ2"/>
<dbReference type="AlphaFoldDB" id="A0A540VJQ2"/>
<dbReference type="NCBIfam" id="TIGR01915">
    <property type="entry name" value="npdG"/>
    <property type="match status" value="1"/>
</dbReference>
<dbReference type="EMBL" id="VIGC01000005">
    <property type="protein sequence ID" value="TQE96987.1"/>
    <property type="molecule type" value="Genomic_DNA"/>
</dbReference>
<dbReference type="RefSeq" id="WP_141608972.1">
    <property type="nucleotide sequence ID" value="NZ_VIGC02000005.1"/>
</dbReference>
<dbReference type="GO" id="GO:0050661">
    <property type="term" value="F:NADP binding"/>
    <property type="evidence" value="ECO:0007669"/>
    <property type="project" value="InterPro"/>
</dbReference>
<dbReference type="GO" id="GO:0052851">
    <property type="term" value="F:ferric-chelate reductase (NADPH) activity"/>
    <property type="evidence" value="ECO:0007669"/>
    <property type="project" value="TreeGrafter"/>
</dbReference>
<dbReference type="InterPro" id="IPR028939">
    <property type="entry name" value="P5C_Rdtase_cat_N"/>
</dbReference>
<dbReference type="GO" id="GO:0008823">
    <property type="term" value="F:cupric reductase (NADH) activity"/>
    <property type="evidence" value="ECO:0007669"/>
    <property type="project" value="TreeGrafter"/>
</dbReference>
<dbReference type="Proteomes" id="UP000317371">
    <property type="component" value="Unassembled WGS sequence"/>
</dbReference>
<evidence type="ECO:0000256" key="1">
    <source>
        <dbReference type="ARBA" id="ARBA00023002"/>
    </source>
</evidence>
<reference evidence="3 4" key="1">
    <citation type="submission" date="2019-06" db="EMBL/GenBank/DDBJ databases">
        <title>Genome sequence of Litorilinea aerophila BAA-2444.</title>
        <authorList>
            <person name="Maclea K.S."/>
            <person name="Maurais E.G."/>
            <person name="Iannazzi L.C."/>
        </authorList>
    </citation>
    <scope>NUCLEOTIDE SEQUENCE [LARGE SCALE GENOMIC DNA]</scope>
    <source>
        <strain evidence="3 4">ATCC BAA-2444</strain>
    </source>
</reference>
<keyword evidence="1" id="KW-0560">Oxidoreductase</keyword>
<evidence type="ECO:0000313" key="3">
    <source>
        <dbReference type="EMBL" id="TQE96987.1"/>
    </source>
</evidence>
<dbReference type="GO" id="GO:0005886">
    <property type="term" value="C:plasma membrane"/>
    <property type="evidence" value="ECO:0007669"/>
    <property type="project" value="TreeGrafter"/>
</dbReference>
<dbReference type="PANTHER" id="PTHR14239">
    <property type="entry name" value="DUDULIN-RELATED"/>
    <property type="match status" value="1"/>
</dbReference>
<dbReference type="Gene3D" id="3.40.50.720">
    <property type="entry name" value="NAD(P)-binding Rossmann-like Domain"/>
    <property type="match status" value="1"/>
</dbReference>
<feature type="domain" description="Pyrroline-5-carboxylate reductase catalytic N-terminal" evidence="2">
    <location>
        <begin position="4"/>
        <end position="102"/>
    </location>
</feature>
<dbReference type="InterPro" id="IPR010185">
    <property type="entry name" value="NpdG"/>
</dbReference>
<dbReference type="GO" id="GO:0016651">
    <property type="term" value="F:oxidoreductase activity, acting on NAD(P)H"/>
    <property type="evidence" value="ECO:0007669"/>
    <property type="project" value="InterPro"/>
</dbReference>
<name>A0A540VJQ2_9CHLR</name>
<accession>A0A540VJQ2</accession>
<gene>
    <name evidence="3" type="primary">npdG</name>
    <name evidence="3" type="ORF">FKZ61_04930</name>
</gene>
<comment type="caution">
    <text evidence="3">The sequence shown here is derived from an EMBL/GenBank/DDBJ whole genome shotgun (WGS) entry which is preliminary data.</text>
</comment>
<keyword evidence="4" id="KW-1185">Reference proteome</keyword>
<dbReference type="InterPro" id="IPR051267">
    <property type="entry name" value="STEAP_metalloreductase"/>
</dbReference>
<sequence length="223" mass="22636">MKPTIAVIGGTGAEGSGLALRWARAGYPVVIGSRSAEKAATVSASLGERLPPGSAPLTGATNAEAAQAADVVVLSVPYSAQEATLQQIGDACQGKILITVGVPLKPPRVSVVWHPPAGSAAQEAQAQLGEGVRVVAAFQNIAADHLQDLSWEPDCDVLVVGDDKAARQQALELVRAAGLFGVDAGPLANAGVVEGLTALLIGINIRYKVKGSGIRITGIPREG</sequence>
<dbReference type="Pfam" id="PF03807">
    <property type="entry name" value="F420_oxidored"/>
    <property type="match status" value="1"/>
</dbReference>
<organism evidence="3 4">
    <name type="scientific">Litorilinea aerophila</name>
    <dbReference type="NCBI Taxonomy" id="1204385"/>
    <lineage>
        <taxon>Bacteria</taxon>
        <taxon>Bacillati</taxon>
        <taxon>Chloroflexota</taxon>
        <taxon>Caldilineae</taxon>
        <taxon>Caldilineales</taxon>
        <taxon>Caldilineaceae</taxon>
        <taxon>Litorilinea</taxon>
    </lineage>
</organism>
<evidence type="ECO:0000313" key="4">
    <source>
        <dbReference type="Proteomes" id="UP000317371"/>
    </source>
</evidence>
<dbReference type="SUPFAM" id="SSF51735">
    <property type="entry name" value="NAD(P)-binding Rossmann-fold domains"/>
    <property type="match status" value="1"/>
</dbReference>
<dbReference type="GO" id="GO:0070967">
    <property type="term" value="F:coenzyme F420 binding"/>
    <property type="evidence" value="ECO:0007669"/>
    <property type="project" value="InterPro"/>
</dbReference>
<dbReference type="OrthoDB" id="9801773at2"/>
<dbReference type="InterPro" id="IPR036291">
    <property type="entry name" value="NAD(P)-bd_dom_sf"/>
</dbReference>
<dbReference type="GO" id="GO:0015677">
    <property type="term" value="P:copper ion import"/>
    <property type="evidence" value="ECO:0007669"/>
    <property type="project" value="TreeGrafter"/>
</dbReference>
<evidence type="ECO:0000259" key="2">
    <source>
        <dbReference type="Pfam" id="PF03807"/>
    </source>
</evidence>
<dbReference type="GO" id="GO:0006740">
    <property type="term" value="P:NADPH regeneration"/>
    <property type="evidence" value="ECO:0007669"/>
    <property type="project" value="InterPro"/>
</dbReference>
<dbReference type="PANTHER" id="PTHR14239:SF0">
    <property type="entry name" value="F420-DEPENDENT NADP REDUCTASE"/>
    <property type="match status" value="1"/>
</dbReference>